<protein>
    <submittedName>
        <fullName evidence="13">Na_Ca_ex domain-containing protein</fullName>
    </submittedName>
</protein>
<name>A0A1I8AG63_9BILA</name>
<feature type="signal peptide" evidence="10">
    <location>
        <begin position="1"/>
        <end position="19"/>
    </location>
</feature>
<feature type="chain" id="PRO_5009314678" evidence="10">
    <location>
        <begin position="20"/>
        <end position="634"/>
    </location>
</feature>
<dbReference type="Gene3D" id="1.20.1420.30">
    <property type="entry name" value="NCX, central ion-binding region"/>
    <property type="match status" value="2"/>
</dbReference>
<dbReference type="InterPro" id="IPR004837">
    <property type="entry name" value="NaCa_Exmemb"/>
</dbReference>
<feature type="transmembrane region" description="Helical" evidence="9">
    <location>
        <begin position="416"/>
        <end position="436"/>
    </location>
</feature>
<keyword evidence="5 9" id="KW-0812">Transmembrane</keyword>
<feature type="transmembrane region" description="Helical" evidence="9">
    <location>
        <begin position="160"/>
        <end position="180"/>
    </location>
</feature>
<dbReference type="Pfam" id="PF01699">
    <property type="entry name" value="Na_Ca_ex"/>
    <property type="match status" value="2"/>
</dbReference>
<dbReference type="InterPro" id="IPR044880">
    <property type="entry name" value="NCX_ion-bd_dom_sf"/>
</dbReference>
<evidence type="ECO:0000256" key="8">
    <source>
        <dbReference type="SAM" id="MobiDB-lite"/>
    </source>
</evidence>
<keyword evidence="4" id="KW-0109">Calcium transport</keyword>
<dbReference type="GO" id="GO:0006874">
    <property type="term" value="P:intracellular calcium ion homeostasis"/>
    <property type="evidence" value="ECO:0007669"/>
    <property type="project" value="TreeGrafter"/>
</dbReference>
<keyword evidence="6 9" id="KW-1133">Transmembrane helix</keyword>
<feature type="domain" description="Sodium/calcium exchanger membrane region" evidence="11">
    <location>
        <begin position="89"/>
        <end position="234"/>
    </location>
</feature>
<accession>A0A1I8AG63</accession>
<feature type="transmembrane region" description="Helical" evidence="9">
    <location>
        <begin position="475"/>
        <end position="492"/>
    </location>
</feature>
<dbReference type="Proteomes" id="UP000095287">
    <property type="component" value="Unplaced"/>
</dbReference>
<feature type="transmembrane region" description="Helical" evidence="9">
    <location>
        <begin position="215"/>
        <end position="239"/>
    </location>
</feature>
<evidence type="ECO:0000256" key="5">
    <source>
        <dbReference type="ARBA" id="ARBA00022692"/>
    </source>
</evidence>
<evidence type="ECO:0000256" key="6">
    <source>
        <dbReference type="ARBA" id="ARBA00022989"/>
    </source>
</evidence>
<evidence type="ECO:0000256" key="3">
    <source>
        <dbReference type="ARBA" id="ARBA00022449"/>
    </source>
</evidence>
<comment type="subcellular location">
    <subcellularLocation>
        <location evidence="1">Membrane</location>
        <topology evidence="1">Multi-pass membrane protein</topology>
    </subcellularLocation>
</comment>
<dbReference type="InterPro" id="IPR051359">
    <property type="entry name" value="CaCA_antiporter"/>
</dbReference>
<reference evidence="13" key="1">
    <citation type="submission" date="2016-11" db="UniProtKB">
        <authorList>
            <consortium name="WormBaseParasite"/>
        </authorList>
    </citation>
    <scope>IDENTIFICATION</scope>
</reference>
<dbReference type="WBParaSite" id="L893_g5272.t1">
    <property type="protein sequence ID" value="L893_g5272.t1"/>
    <property type="gene ID" value="L893_g5272"/>
</dbReference>
<keyword evidence="4" id="KW-0106">Calcium</keyword>
<dbReference type="AlphaFoldDB" id="A0A1I8AG63"/>
<feature type="transmembrane region" description="Helical" evidence="9">
    <location>
        <begin position="498"/>
        <end position="520"/>
    </location>
</feature>
<feature type="transmembrane region" description="Helical" evidence="9">
    <location>
        <begin position="582"/>
        <end position="600"/>
    </location>
</feature>
<feature type="transmembrane region" description="Helical" evidence="9">
    <location>
        <begin position="192"/>
        <end position="209"/>
    </location>
</feature>
<evidence type="ECO:0000256" key="4">
    <source>
        <dbReference type="ARBA" id="ARBA00022568"/>
    </source>
</evidence>
<feature type="domain" description="Sodium/calcium exchanger membrane region" evidence="11">
    <location>
        <begin position="479"/>
        <end position="625"/>
    </location>
</feature>
<keyword evidence="7 9" id="KW-0472">Membrane</keyword>
<organism evidence="12 13">
    <name type="scientific">Steinernema glaseri</name>
    <dbReference type="NCBI Taxonomy" id="37863"/>
    <lineage>
        <taxon>Eukaryota</taxon>
        <taxon>Metazoa</taxon>
        <taxon>Ecdysozoa</taxon>
        <taxon>Nematoda</taxon>
        <taxon>Chromadorea</taxon>
        <taxon>Rhabditida</taxon>
        <taxon>Tylenchina</taxon>
        <taxon>Panagrolaimomorpha</taxon>
        <taxon>Strongyloidoidea</taxon>
        <taxon>Steinernematidae</taxon>
        <taxon>Steinernema</taxon>
    </lineage>
</organism>
<dbReference type="PANTHER" id="PTHR12266">
    <property type="entry name" value="NA+/CA2+ K+ INDEPENDENT EXCHANGER"/>
    <property type="match status" value="1"/>
</dbReference>
<feature type="compositionally biased region" description="Basic and acidic residues" evidence="8">
    <location>
        <begin position="269"/>
        <end position="283"/>
    </location>
</feature>
<keyword evidence="10" id="KW-0732">Signal</keyword>
<feature type="transmembrane region" description="Helical" evidence="9">
    <location>
        <begin position="541"/>
        <end position="562"/>
    </location>
</feature>
<feature type="region of interest" description="Disordered" evidence="8">
    <location>
        <begin position="268"/>
        <end position="291"/>
    </location>
</feature>
<feature type="transmembrane region" description="Helical" evidence="9">
    <location>
        <begin position="82"/>
        <end position="102"/>
    </location>
</feature>
<keyword evidence="2" id="KW-0813">Transport</keyword>
<feature type="transmembrane region" description="Helical" evidence="9">
    <location>
        <begin position="609"/>
        <end position="627"/>
    </location>
</feature>
<evidence type="ECO:0000256" key="7">
    <source>
        <dbReference type="ARBA" id="ARBA00023136"/>
    </source>
</evidence>
<keyword evidence="12" id="KW-1185">Reference proteome</keyword>
<feature type="transmembrane region" description="Helical" evidence="9">
    <location>
        <begin position="442"/>
        <end position="463"/>
    </location>
</feature>
<keyword evidence="4" id="KW-0406">Ion transport</keyword>
<sequence>MSIHTFLIFCPLMENATLSTLVNLVTSTLAPDDDDERCVLSFHNYSNDCSYALSHSDACEGGGYLLWTSYVVCQETAVARGFTIFGSVVFLAFLFLMITAAADDFFSTNVSAIIDHLKISQNIAGVTFMAFGNGAPDIFSSLASVISVKQPKAGLAVGELLGGGIFVTTVVVASIVLARPFHVMRRPILRDIVFYLIAVAWTVFVFLYGENEQMLIWEPIGFIVIYVIYAVTVIVGRFVRQRSRRKEKLERRRRSVYPTQIPTIAVMETDEKSEKELSRRRTADTVGSDTGSVFENGKFFCHEETDDEGVSPRSGEEDTTSTDSSLVYVSHDHNVVAVSEVRASVAHIPQLPPPPETEVSWQGLLLDAAKHLSPVDPEEYAEASILMKAFILCKAPIMFVLKCSTPLAESAWSKPIALLHAFTGPIFLVFSFQLAQKQIGPIGIWAYALMVSVIIAAFIYFLTEFDKTPKYYKQFACYAGFVLSVAWIYMVSSEVVDVVNMIGIMSGISHEVLGLTILAWSNSIGDLIADISVARQGFPRMAISAAIGGPCFNLLIGFGFPFLIACAQGKEVIIDLDTVKKVMLIFLALSLVLSLVLLPAQRFNARRPYALVLVGLYVVFLVLVVLAELKVYSF</sequence>
<evidence type="ECO:0000256" key="9">
    <source>
        <dbReference type="SAM" id="Phobius"/>
    </source>
</evidence>
<evidence type="ECO:0000256" key="1">
    <source>
        <dbReference type="ARBA" id="ARBA00004141"/>
    </source>
</evidence>
<dbReference type="GO" id="GO:0005432">
    <property type="term" value="F:calcium:sodium antiporter activity"/>
    <property type="evidence" value="ECO:0007669"/>
    <property type="project" value="TreeGrafter"/>
</dbReference>
<feature type="region of interest" description="Disordered" evidence="8">
    <location>
        <begin position="304"/>
        <end position="324"/>
    </location>
</feature>
<evidence type="ECO:0000313" key="13">
    <source>
        <dbReference type="WBParaSite" id="L893_g5272.t1"/>
    </source>
</evidence>
<proteinExistence type="predicted"/>
<evidence type="ECO:0000256" key="2">
    <source>
        <dbReference type="ARBA" id="ARBA00022448"/>
    </source>
</evidence>
<evidence type="ECO:0000259" key="11">
    <source>
        <dbReference type="Pfam" id="PF01699"/>
    </source>
</evidence>
<keyword evidence="3" id="KW-0050">Antiport</keyword>
<dbReference type="PANTHER" id="PTHR12266:SF0">
    <property type="entry name" value="MITOCHONDRIAL SODIUM_CALCIUM EXCHANGER PROTEIN"/>
    <property type="match status" value="1"/>
</dbReference>
<evidence type="ECO:0000313" key="12">
    <source>
        <dbReference type="Proteomes" id="UP000095287"/>
    </source>
</evidence>
<dbReference type="GO" id="GO:0016020">
    <property type="term" value="C:membrane"/>
    <property type="evidence" value="ECO:0007669"/>
    <property type="project" value="UniProtKB-SubCell"/>
</dbReference>
<evidence type="ECO:0000256" key="10">
    <source>
        <dbReference type="SAM" id="SignalP"/>
    </source>
</evidence>